<evidence type="ECO:0000313" key="15">
    <source>
        <dbReference type="EMBL" id="SMQ55630.1"/>
    </source>
</evidence>
<evidence type="ECO:0000256" key="7">
    <source>
        <dbReference type="ARBA" id="ARBA00022801"/>
    </source>
</evidence>
<evidence type="ECO:0000256" key="12">
    <source>
        <dbReference type="PIRSR" id="PIRSR611150-1"/>
    </source>
</evidence>
<evidence type="ECO:0000256" key="1">
    <source>
        <dbReference type="ARBA" id="ARBA00004613"/>
    </source>
</evidence>
<dbReference type="SUPFAM" id="SSF53474">
    <property type="entry name" value="alpha/beta-Hydrolases"/>
    <property type="match status" value="1"/>
</dbReference>
<dbReference type="PROSITE" id="PS00155">
    <property type="entry name" value="CUTINASE_1"/>
    <property type="match status" value="1"/>
</dbReference>
<dbReference type="PROSITE" id="PS00931">
    <property type="entry name" value="CUTINASE_2"/>
    <property type="match status" value="1"/>
</dbReference>
<keyword evidence="4 14" id="KW-0719">Serine esterase</keyword>
<feature type="active site" description="Nucleophile" evidence="12">
    <location>
        <position position="142"/>
    </location>
</feature>
<dbReference type="EC" id="3.1.1.74" evidence="3 14"/>
<keyword evidence="8 13" id="KW-1015">Disulfide bond</keyword>
<keyword evidence="6 14" id="KW-0732">Signal</keyword>
<evidence type="ECO:0000313" key="16">
    <source>
        <dbReference type="Proteomes" id="UP000215127"/>
    </source>
</evidence>
<dbReference type="Proteomes" id="UP000215127">
    <property type="component" value="Chromosome 12"/>
</dbReference>
<dbReference type="GO" id="GO:0050525">
    <property type="term" value="F:cutinase activity"/>
    <property type="evidence" value="ECO:0007669"/>
    <property type="project" value="UniProtKB-UniRule"/>
</dbReference>
<organism evidence="15 16">
    <name type="scientific">Zymoseptoria tritici (strain ST99CH_3D7)</name>
    <dbReference type="NCBI Taxonomy" id="1276538"/>
    <lineage>
        <taxon>Eukaryota</taxon>
        <taxon>Fungi</taxon>
        <taxon>Dikarya</taxon>
        <taxon>Ascomycota</taxon>
        <taxon>Pezizomycotina</taxon>
        <taxon>Dothideomycetes</taxon>
        <taxon>Dothideomycetidae</taxon>
        <taxon>Mycosphaerellales</taxon>
        <taxon>Mycosphaerellaceae</taxon>
        <taxon>Zymoseptoria</taxon>
    </lineage>
</organism>
<evidence type="ECO:0000256" key="14">
    <source>
        <dbReference type="RuleBase" id="RU361263"/>
    </source>
</evidence>
<comment type="similarity">
    <text evidence="2 14">Belongs to the cutinase family.</text>
</comment>
<feature type="chain" id="PRO_5010755726" description="Cutinase" evidence="14">
    <location>
        <begin position="18"/>
        <end position="231"/>
    </location>
</feature>
<gene>
    <name evidence="15" type="ORF">ZT3D7_G10785</name>
</gene>
<dbReference type="PANTHER" id="PTHR48250">
    <property type="entry name" value="CUTINASE 2-RELATED"/>
    <property type="match status" value="1"/>
</dbReference>
<name>A0A1X7S7X9_ZYMT9</name>
<dbReference type="GO" id="GO:0005576">
    <property type="term" value="C:extracellular region"/>
    <property type="evidence" value="ECO:0007669"/>
    <property type="project" value="UniProtKB-SubCell"/>
</dbReference>
<evidence type="ECO:0000256" key="10">
    <source>
        <dbReference type="ARBA" id="ARBA00057514"/>
    </source>
</evidence>
<reference evidence="15 16" key="1">
    <citation type="submission" date="2016-06" db="EMBL/GenBank/DDBJ databases">
        <authorList>
            <person name="Kjaerup R.B."/>
            <person name="Dalgaard T.S."/>
            <person name="Juul-Madsen H.R."/>
        </authorList>
    </citation>
    <scope>NUCLEOTIDE SEQUENCE [LARGE SCALE GENOMIC DNA]</scope>
</reference>
<dbReference type="GO" id="GO:0016052">
    <property type="term" value="P:carbohydrate catabolic process"/>
    <property type="evidence" value="ECO:0007669"/>
    <property type="project" value="TreeGrafter"/>
</dbReference>
<proteinExistence type="inferred from homology"/>
<comment type="catalytic activity">
    <reaction evidence="9 14">
        <text>cutin + H2O = cutin monomers.</text>
        <dbReference type="EC" id="3.1.1.74"/>
    </reaction>
</comment>
<evidence type="ECO:0000256" key="5">
    <source>
        <dbReference type="ARBA" id="ARBA00022525"/>
    </source>
</evidence>
<evidence type="ECO:0000256" key="6">
    <source>
        <dbReference type="ARBA" id="ARBA00022729"/>
    </source>
</evidence>
<keyword evidence="5 14" id="KW-0964">Secreted</keyword>
<evidence type="ECO:0000256" key="9">
    <source>
        <dbReference type="ARBA" id="ARBA00034045"/>
    </source>
</evidence>
<accession>A0A1X7S7X9</accession>
<dbReference type="Pfam" id="PF01083">
    <property type="entry name" value="Cutinase"/>
    <property type="match status" value="1"/>
</dbReference>
<dbReference type="SMART" id="SM01110">
    <property type="entry name" value="Cutinase"/>
    <property type="match status" value="1"/>
</dbReference>
<feature type="active site" evidence="12">
    <location>
        <position position="197"/>
    </location>
</feature>
<evidence type="ECO:0000256" key="3">
    <source>
        <dbReference type="ARBA" id="ARBA00013095"/>
    </source>
</evidence>
<comment type="subcellular location">
    <subcellularLocation>
        <location evidence="1 14">Secreted</location>
    </subcellularLocation>
</comment>
<dbReference type="InterPro" id="IPR011150">
    <property type="entry name" value="Cutinase_monf"/>
</dbReference>
<dbReference type="InterPro" id="IPR043579">
    <property type="entry name" value="CUTINASE_2"/>
</dbReference>
<keyword evidence="16" id="KW-1185">Reference proteome</keyword>
<dbReference type="FunFam" id="3.40.50.1820:FF:000235">
    <property type="entry name" value="Cutinase 1"/>
    <property type="match status" value="1"/>
</dbReference>
<keyword evidence="7 14" id="KW-0378">Hydrolase</keyword>
<sequence length="231" mass="24370">MRTSAFLLSTLAASAFAQDSVQIDLAQIANAQGSSVQKRGITSTELENGACKQITFIYARGSTEPGNMGIVPGPQTCDALKSQYGSGNVACQGVDGGKYSADLFGNFQPKGTYQAAIDEGSRLLKLANSKCPNTKIVAGGYSQGAALMASSISTLPTTVMNQIKGVVLYGYTKNKQNGGRIANFPTEKTKVICELGDFVCDGTLIITIAHLSYLDDVGTAKSFYVDRINNH</sequence>
<dbReference type="PANTHER" id="PTHR48250:SF3">
    <property type="entry name" value="CUTINASE 1-RELATED"/>
    <property type="match status" value="1"/>
</dbReference>
<dbReference type="InterPro" id="IPR000675">
    <property type="entry name" value="Cutinase/axe"/>
</dbReference>
<feature type="signal peptide" evidence="14">
    <location>
        <begin position="1"/>
        <end position="17"/>
    </location>
</feature>
<evidence type="ECO:0000256" key="8">
    <source>
        <dbReference type="ARBA" id="ARBA00023157"/>
    </source>
</evidence>
<dbReference type="EMBL" id="LT853703">
    <property type="protein sequence ID" value="SMQ55630.1"/>
    <property type="molecule type" value="Genomic_DNA"/>
</dbReference>
<comment type="function">
    <text evidence="10">Catalyzes the hydrolysis of complex carboxylic polyesters found in the cell wall of plants. Degrades cutin, a macromolecule that forms the structure of the plant cuticle. Allows pathogenic fungi to penetrate through the cuticular barrier into the host plant during the initial stage of fungal infection.</text>
</comment>
<dbReference type="InterPro" id="IPR043580">
    <property type="entry name" value="CUTINASE_1"/>
</dbReference>
<dbReference type="STRING" id="1276538.A0A1X7S7X9"/>
<feature type="disulfide bond" evidence="13">
    <location>
        <begin position="51"/>
        <end position="131"/>
    </location>
</feature>
<evidence type="ECO:0000256" key="4">
    <source>
        <dbReference type="ARBA" id="ARBA00022487"/>
    </source>
</evidence>
<dbReference type="PRINTS" id="PR00129">
    <property type="entry name" value="CUTINASE"/>
</dbReference>
<dbReference type="InterPro" id="IPR029058">
    <property type="entry name" value="AB_hydrolase_fold"/>
</dbReference>
<protein>
    <recommendedName>
        <fullName evidence="11 14">Cutinase</fullName>
        <ecNumber evidence="3 14">3.1.1.74</ecNumber>
    </recommendedName>
</protein>
<dbReference type="Gene3D" id="3.40.50.1820">
    <property type="entry name" value="alpha/beta hydrolase"/>
    <property type="match status" value="1"/>
</dbReference>
<dbReference type="AlphaFoldDB" id="A0A1X7S7X9"/>
<evidence type="ECO:0000256" key="2">
    <source>
        <dbReference type="ARBA" id="ARBA00007534"/>
    </source>
</evidence>
<feature type="active site" description="Proton donor/acceptor" evidence="12">
    <location>
        <position position="210"/>
    </location>
</feature>
<evidence type="ECO:0000256" key="13">
    <source>
        <dbReference type="PIRSR" id="PIRSR611150-2"/>
    </source>
</evidence>
<evidence type="ECO:0000256" key="11">
    <source>
        <dbReference type="ARBA" id="ARBA00074522"/>
    </source>
</evidence>
<feature type="disulfide bond" evidence="13">
    <location>
        <begin position="193"/>
        <end position="200"/>
    </location>
</feature>